<dbReference type="AlphaFoldDB" id="A0A5A8CW46"/>
<dbReference type="InterPro" id="IPR036770">
    <property type="entry name" value="Ankyrin_rpt-contain_sf"/>
</dbReference>
<dbReference type="InterPro" id="IPR018247">
    <property type="entry name" value="EF_Hand_1_Ca_BS"/>
</dbReference>
<dbReference type="Gene3D" id="1.25.40.20">
    <property type="entry name" value="Ankyrin repeat-containing domain"/>
    <property type="match status" value="1"/>
</dbReference>
<evidence type="ECO:0000256" key="2">
    <source>
        <dbReference type="ARBA" id="ARBA00022837"/>
    </source>
</evidence>
<feature type="domain" description="EF-hand" evidence="4">
    <location>
        <begin position="212"/>
        <end position="247"/>
    </location>
</feature>
<evidence type="ECO:0000313" key="6">
    <source>
        <dbReference type="Proteomes" id="UP000323011"/>
    </source>
</evidence>
<dbReference type="Pfam" id="PF12796">
    <property type="entry name" value="Ank_2"/>
    <property type="match status" value="1"/>
</dbReference>
<evidence type="ECO:0000256" key="3">
    <source>
        <dbReference type="SAM" id="MobiDB-lite"/>
    </source>
</evidence>
<dbReference type="GO" id="GO:0005509">
    <property type="term" value="F:calcium ion binding"/>
    <property type="evidence" value="ECO:0007669"/>
    <property type="project" value="InterPro"/>
</dbReference>
<dbReference type="PROSITE" id="PS00018">
    <property type="entry name" value="EF_HAND_1"/>
    <property type="match status" value="2"/>
</dbReference>
<dbReference type="CDD" id="cd00051">
    <property type="entry name" value="EFh"/>
    <property type="match status" value="1"/>
</dbReference>
<reference evidence="5 6" key="1">
    <citation type="submission" date="2019-07" db="EMBL/GenBank/DDBJ databases">
        <title>Genomes of Cafeteria roenbergensis.</title>
        <authorList>
            <person name="Fischer M.G."/>
            <person name="Hackl T."/>
            <person name="Roman M."/>
        </authorList>
    </citation>
    <scope>NUCLEOTIDE SEQUENCE [LARGE SCALE GENOMIC DNA]</scope>
    <source>
        <strain evidence="5 6">BVI</strain>
    </source>
</reference>
<accession>A0A5A8CW46</accession>
<dbReference type="SMART" id="SM00054">
    <property type="entry name" value="EFh"/>
    <property type="match status" value="2"/>
</dbReference>
<dbReference type="Pfam" id="PF13499">
    <property type="entry name" value="EF-hand_7"/>
    <property type="match status" value="1"/>
</dbReference>
<gene>
    <name evidence="5" type="ORF">FNF29_01212</name>
</gene>
<dbReference type="SMART" id="SM00248">
    <property type="entry name" value="ANK"/>
    <property type="match status" value="4"/>
</dbReference>
<name>A0A5A8CW46_CAFRO</name>
<protein>
    <recommendedName>
        <fullName evidence="4">EF-hand domain-containing protein</fullName>
    </recommendedName>
</protein>
<proteinExistence type="predicted"/>
<dbReference type="InterPro" id="IPR002110">
    <property type="entry name" value="Ankyrin_rpt"/>
</dbReference>
<dbReference type="SUPFAM" id="SSF48403">
    <property type="entry name" value="Ankyrin repeat"/>
    <property type="match status" value="1"/>
</dbReference>
<dbReference type="EMBL" id="VLTN01000004">
    <property type="protein sequence ID" value="KAA0156420.1"/>
    <property type="molecule type" value="Genomic_DNA"/>
</dbReference>
<feature type="region of interest" description="Disordered" evidence="3">
    <location>
        <begin position="295"/>
        <end position="332"/>
    </location>
</feature>
<organism evidence="5 6">
    <name type="scientific">Cafeteria roenbergensis</name>
    <name type="common">Marine flagellate</name>
    <dbReference type="NCBI Taxonomy" id="33653"/>
    <lineage>
        <taxon>Eukaryota</taxon>
        <taxon>Sar</taxon>
        <taxon>Stramenopiles</taxon>
        <taxon>Bigyra</taxon>
        <taxon>Opalozoa</taxon>
        <taxon>Bicosoecida</taxon>
        <taxon>Cafeteriaceae</taxon>
        <taxon>Cafeteria</taxon>
    </lineage>
</organism>
<keyword evidence="1" id="KW-0677">Repeat</keyword>
<feature type="domain" description="EF-hand" evidence="4">
    <location>
        <begin position="176"/>
        <end position="211"/>
    </location>
</feature>
<dbReference type="Proteomes" id="UP000323011">
    <property type="component" value="Unassembled WGS sequence"/>
</dbReference>
<sequence>MELVSAVRDADLASVRAIIADPDWDVNARVRVPGTRISVYESHALFEAARSGSIDILRALLSRADLDVNQPAAAVNITALADACNRGAEAVASVLLEDDRIDPLAGSDEVEIALEYACRGGHLAIVELFAKAGHIKLEHEQTLCDEATARGHRRVTKYIAEHLLSLRAMSDITPAERVSKVWQEFQRVDEDGNGHIDISELRTLAVALGTPLTEAELAEARVALDTDGNGKVDFEEFIAFWLSDEGGIDPDVVATAARVQASAAVGRVADIPGSVDDADDAHEWGAAAVSGGQAASSNALAPGSGAASVSSLPAAEGTGSAVRGTGVPTDYA</sequence>
<dbReference type="Gene3D" id="1.10.238.10">
    <property type="entry name" value="EF-hand"/>
    <property type="match status" value="1"/>
</dbReference>
<dbReference type="PROSITE" id="PS50222">
    <property type="entry name" value="EF_HAND_2"/>
    <property type="match status" value="2"/>
</dbReference>
<evidence type="ECO:0000313" key="5">
    <source>
        <dbReference type="EMBL" id="KAA0156420.1"/>
    </source>
</evidence>
<keyword evidence="2" id="KW-0106">Calcium</keyword>
<dbReference type="InterPro" id="IPR011992">
    <property type="entry name" value="EF-hand-dom_pair"/>
</dbReference>
<dbReference type="SUPFAM" id="SSF47473">
    <property type="entry name" value="EF-hand"/>
    <property type="match status" value="1"/>
</dbReference>
<dbReference type="FunFam" id="1.10.238.10:FF:000003">
    <property type="entry name" value="Calmodulin A"/>
    <property type="match status" value="1"/>
</dbReference>
<evidence type="ECO:0000256" key="1">
    <source>
        <dbReference type="ARBA" id="ARBA00022737"/>
    </source>
</evidence>
<dbReference type="InterPro" id="IPR002048">
    <property type="entry name" value="EF_hand_dom"/>
</dbReference>
<keyword evidence="6" id="KW-1185">Reference proteome</keyword>
<comment type="caution">
    <text evidence="5">The sequence shown here is derived from an EMBL/GenBank/DDBJ whole genome shotgun (WGS) entry which is preliminary data.</text>
</comment>
<evidence type="ECO:0000259" key="4">
    <source>
        <dbReference type="PROSITE" id="PS50222"/>
    </source>
</evidence>